<accession>A0A4R0FQU6</accession>
<dbReference type="EMBL" id="SJOO01000032">
    <property type="protein sequence ID" value="TCB84386.1"/>
    <property type="molecule type" value="Genomic_DNA"/>
</dbReference>
<feature type="transmembrane region" description="Helical" evidence="2">
    <location>
        <begin position="63"/>
        <end position="80"/>
    </location>
</feature>
<keyword evidence="2" id="KW-0812">Transmembrane</keyword>
<organism evidence="3 4">
    <name type="scientific">Enterobacter wuhouensis</name>
    <dbReference type="NCBI Taxonomy" id="2529381"/>
    <lineage>
        <taxon>Bacteria</taxon>
        <taxon>Pseudomonadati</taxon>
        <taxon>Pseudomonadota</taxon>
        <taxon>Gammaproteobacteria</taxon>
        <taxon>Enterobacterales</taxon>
        <taxon>Enterobacteriaceae</taxon>
        <taxon>Enterobacter</taxon>
    </lineage>
</organism>
<dbReference type="RefSeq" id="WP_044859278.1">
    <property type="nucleotide sequence ID" value="NZ_SJOO01000032.1"/>
</dbReference>
<name>A0A4R0FQU6_9ENTR</name>
<dbReference type="OrthoDB" id="6624342at2"/>
<sequence length="82" mass="8896">MFTKSADKNQEKLGDMEGSFGGAINPSEHPVIETAKKYAAQTNDAIRSHSDDIKSKIKSNPRTCIAILTSVAFALGFLLGRR</sequence>
<feature type="region of interest" description="Disordered" evidence="1">
    <location>
        <begin position="1"/>
        <end position="26"/>
    </location>
</feature>
<gene>
    <name evidence="3" type="ORF">E0L20_23745</name>
</gene>
<dbReference type="Proteomes" id="UP000291424">
    <property type="component" value="Unassembled WGS sequence"/>
</dbReference>
<keyword evidence="2" id="KW-0472">Membrane</keyword>
<reference evidence="3 4" key="1">
    <citation type="submission" date="2019-02" db="EMBL/GenBank/DDBJ databases">
        <title>The draft genome of Enterobacter spp. strains.</title>
        <authorList>
            <person name="Wang C."/>
            <person name="Feng Y."/>
            <person name="Zong Z."/>
        </authorList>
    </citation>
    <scope>NUCLEOTIDE SEQUENCE [LARGE SCALE GENOMIC DNA]</scope>
    <source>
        <strain evidence="3 4">WCHEW120002</strain>
    </source>
</reference>
<comment type="caution">
    <text evidence="3">The sequence shown here is derived from an EMBL/GenBank/DDBJ whole genome shotgun (WGS) entry which is preliminary data.</text>
</comment>
<evidence type="ECO:0000256" key="1">
    <source>
        <dbReference type="SAM" id="MobiDB-lite"/>
    </source>
</evidence>
<evidence type="ECO:0000313" key="3">
    <source>
        <dbReference type="EMBL" id="TCB84386.1"/>
    </source>
</evidence>
<keyword evidence="2" id="KW-1133">Transmembrane helix</keyword>
<dbReference type="AlphaFoldDB" id="A0A4R0FQU6"/>
<evidence type="ECO:0000256" key="2">
    <source>
        <dbReference type="SAM" id="Phobius"/>
    </source>
</evidence>
<evidence type="ECO:0000313" key="4">
    <source>
        <dbReference type="Proteomes" id="UP000291424"/>
    </source>
</evidence>
<proteinExistence type="predicted"/>
<feature type="compositionally biased region" description="Basic and acidic residues" evidence="1">
    <location>
        <begin position="1"/>
        <end position="15"/>
    </location>
</feature>
<protein>
    <submittedName>
        <fullName evidence="3">CsbD family protein</fullName>
    </submittedName>
</protein>